<feature type="compositionally biased region" description="Acidic residues" evidence="2">
    <location>
        <begin position="24"/>
        <end position="33"/>
    </location>
</feature>
<dbReference type="SUPFAM" id="SSF53697">
    <property type="entry name" value="SIS domain"/>
    <property type="match status" value="1"/>
</dbReference>
<dbReference type="InterPro" id="IPR046348">
    <property type="entry name" value="SIS_dom_sf"/>
</dbReference>
<feature type="domain" description="SIS" evidence="3">
    <location>
        <begin position="178"/>
        <end position="340"/>
    </location>
</feature>
<sequence length="453" mass="46963">MMLDGLSQSSSVSEGGSDRYIDGLDSEAEDVETGDSSPSSSRASVVAENEYSPCEATGSGSALLEESLQSVQQQQHQADDVSPVTSPASSGFSSSARTVDTSLSLHEGIAQSFTPKDRQSKAASPSPPRRPRKSSASASLAHARALLEHQAASLLSAARRMREEEETFDQFERAQQLVVETLKAGGKLVWTGVGKSGIIANKLSSTSLSLGLPSAYLDPLAALHGDLGRLNGSPSNSNLVASTSAKSQLPAPPNDVLVALSHSGSSPELLGLLPHVELRGVKVIALTAQRDSALGKAALQGGGSWIDCRTAGRGGEQQELPQDFSLSEDEDESESRSRSPRRCGNAACQHRDGASCCSTSALFCSSLASALTAGTDEADADLPAPTSSTTTALAMGDSLVLSCAKMLGLGTTAEFGKNHPGGALGQRMMAEMKISQKAASKEESEKETERASV</sequence>
<dbReference type="GO" id="GO:0097367">
    <property type="term" value="F:carbohydrate derivative binding"/>
    <property type="evidence" value="ECO:0007669"/>
    <property type="project" value="InterPro"/>
</dbReference>
<evidence type="ECO:0000256" key="1">
    <source>
        <dbReference type="SAM" id="Coils"/>
    </source>
</evidence>
<dbReference type="STRING" id="1684307.A0A316TWV8"/>
<protein>
    <submittedName>
        <fullName evidence="4">SIS domain-containing protein</fullName>
    </submittedName>
</protein>
<feature type="coiled-coil region" evidence="1">
    <location>
        <begin position="144"/>
        <end position="174"/>
    </location>
</feature>
<feature type="compositionally biased region" description="Low complexity" evidence="2">
    <location>
        <begin position="36"/>
        <end position="47"/>
    </location>
</feature>
<dbReference type="RefSeq" id="XP_025344957.1">
    <property type="nucleotide sequence ID" value="XM_025493468.1"/>
</dbReference>
<dbReference type="Proteomes" id="UP000245942">
    <property type="component" value="Unassembled WGS sequence"/>
</dbReference>
<accession>A0A316TWV8</accession>
<dbReference type="PANTHER" id="PTHR38418:SF2">
    <property type="entry name" value="SUGAR ISOMERASE, KPSF_GUTQ (AFU_ORTHOLOGUE AFUA_6G08860)"/>
    <property type="match status" value="1"/>
</dbReference>
<evidence type="ECO:0000313" key="4">
    <source>
        <dbReference type="EMBL" id="PWN17797.1"/>
    </source>
</evidence>
<dbReference type="PANTHER" id="PTHR38418">
    <property type="entry name" value="SUGAR ISOMERASE, KPSF/GUTQ (AFU_ORTHOLOGUE AFUA_6G08860)"/>
    <property type="match status" value="1"/>
</dbReference>
<dbReference type="Pfam" id="PF13580">
    <property type="entry name" value="SIS_2"/>
    <property type="match status" value="1"/>
</dbReference>
<keyword evidence="1" id="KW-0175">Coiled coil</keyword>
<feature type="compositionally biased region" description="Low complexity" evidence="2">
    <location>
        <begin position="61"/>
        <end position="99"/>
    </location>
</feature>
<evidence type="ECO:0000256" key="2">
    <source>
        <dbReference type="SAM" id="MobiDB-lite"/>
    </source>
</evidence>
<proteinExistence type="predicted"/>
<dbReference type="InterPro" id="IPR001347">
    <property type="entry name" value="SIS_dom"/>
</dbReference>
<feature type="compositionally biased region" description="Low complexity" evidence="2">
    <location>
        <begin position="1"/>
        <end position="15"/>
    </location>
</feature>
<feature type="region of interest" description="Disordered" evidence="2">
    <location>
        <begin position="1"/>
        <end position="141"/>
    </location>
</feature>
<keyword evidence="5" id="KW-1185">Reference proteome</keyword>
<gene>
    <name evidence="4" type="ORF">BCV69DRAFT_285678</name>
</gene>
<feature type="region of interest" description="Disordered" evidence="2">
    <location>
        <begin position="433"/>
        <end position="453"/>
    </location>
</feature>
<dbReference type="EMBL" id="KZ819340">
    <property type="protein sequence ID" value="PWN17797.1"/>
    <property type="molecule type" value="Genomic_DNA"/>
</dbReference>
<feature type="region of interest" description="Disordered" evidence="2">
    <location>
        <begin position="315"/>
        <end position="344"/>
    </location>
</feature>
<feature type="compositionally biased region" description="Basic and acidic residues" evidence="2">
    <location>
        <begin position="439"/>
        <end position="453"/>
    </location>
</feature>
<evidence type="ECO:0000259" key="3">
    <source>
        <dbReference type="PROSITE" id="PS51464"/>
    </source>
</evidence>
<organism evidence="4 5">
    <name type="scientific">Pseudomicrostroma glucosiphilum</name>
    <dbReference type="NCBI Taxonomy" id="1684307"/>
    <lineage>
        <taxon>Eukaryota</taxon>
        <taxon>Fungi</taxon>
        <taxon>Dikarya</taxon>
        <taxon>Basidiomycota</taxon>
        <taxon>Ustilaginomycotina</taxon>
        <taxon>Exobasidiomycetes</taxon>
        <taxon>Microstromatales</taxon>
        <taxon>Microstromatales incertae sedis</taxon>
        <taxon>Pseudomicrostroma</taxon>
    </lineage>
</organism>
<dbReference type="AlphaFoldDB" id="A0A316TWV8"/>
<dbReference type="PROSITE" id="PS51464">
    <property type="entry name" value="SIS"/>
    <property type="match status" value="1"/>
</dbReference>
<reference evidence="4 5" key="1">
    <citation type="journal article" date="2018" name="Mol. Biol. Evol.">
        <title>Broad Genomic Sampling Reveals a Smut Pathogenic Ancestry of the Fungal Clade Ustilaginomycotina.</title>
        <authorList>
            <person name="Kijpornyongpan T."/>
            <person name="Mondo S.J."/>
            <person name="Barry K."/>
            <person name="Sandor L."/>
            <person name="Lee J."/>
            <person name="Lipzen A."/>
            <person name="Pangilinan J."/>
            <person name="LaButti K."/>
            <person name="Hainaut M."/>
            <person name="Henrissat B."/>
            <person name="Grigoriev I.V."/>
            <person name="Spatafora J.W."/>
            <person name="Aime M.C."/>
        </authorList>
    </citation>
    <scope>NUCLEOTIDE SEQUENCE [LARGE SCALE GENOMIC DNA]</scope>
    <source>
        <strain evidence="4 5">MCA 4718</strain>
    </source>
</reference>
<dbReference type="GO" id="GO:1901135">
    <property type="term" value="P:carbohydrate derivative metabolic process"/>
    <property type="evidence" value="ECO:0007669"/>
    <property type="project" value="InterPro"/>
</dbReference>
<dbReference type="GeneID" id="37015202"/>
<dbReference type="OrthoDB" id="1872003at2759"/>
<dbReference type="Gene3D" id="3.40.50.10490">
    <property type="entry name" value="Glucose-6-phosphate isomerase like protein, domain 1"/>
    <property type="match status" value="1"/>
</dbReference>
<evidence type="ECO:0000313" key="5">
    <source>
        <dbReference type="Proteomes" id="UP000245942"/>
    </source>
</evidence>
<name>A0A316TWV8_9BASI</name>